<dbReference type="PANTHER" id="PTHR13234">
    <property type="entry name" value="GAMMA-INTERFERON INDUCIBLE LYSOSOMAL THIOL REDUCTASE GILT"/>
    <property type="match status" value="1"/>
</dbReference>
<evidence type="ECO:0000256" key="3">
    <source>
        <dbReference type="ARBA" id="ARBA00022525"/>
    </source>
</evidence>
<proteinExistence type="inferred from homology"/>
<evidence type="ECO:0000256" key="5">
    <source>
        <dbReference type="ARBA" id="ARBA00023180"/>
    </source>
</evidence>
<keyword evidence="4" id="KW-0732">Signal</keyword>
<evidence type="ECO:0000256" key="2">
    <source>
        <dbReference type="ARBA" id="ARBA00005679"/>
    </source>
</evidence>
<dbReference type="GO" id="GO:0016671">
    <property type="term" value="F:oxidoreductase activity, acting on a sulfur group of donors, disulfide as acceptor"/>
    <property type="evidence" value="ECO:0007669"/>
    <property type="project" value="InterPro"/>
</dbReference>
<evidence type="ECO:0000256" key="7">
    <source>
        <dbReference type="SAM" id="Phobius"/>
    </source>
</evidence>
<dbReference type="Proteomes" id="UP001187682">
    <property type="component" value="Unassembled WGS sequence"/>
</dbReference>
<dbReference type="InterPro" id="IPR004911">
    <property type="entry name" value="Interferon-induced_GILT"/>
</dbReference>
<keyword evidence="7" id="KW-0472">Membrane</keyword>
<dbReference type="PANTHER" id="PTHR13234:SF8">
    <property type="entry name" value="GAMMA-INTERFERON-INDUCIBLE LYSOSOMAL THIOL REDUCTASE"/>
    <property type="match status" value="1"/>
</dbReference>
<organism evidence="8 9">
    <name type="scientific">Cephalotrichum gorgonifer</name>
    <dbReference type="NCBI Taxonomy" id="2041049"/>
    <lineage>
        <taxon>Eukaryota</taxon>
        <taxon>Fungi</taxon>
        <taxon>Dikarya</taxon>
        <taxon>Ascomycota</taxon>
        <taxon>Pezizomycotina</taxon>
        <taxon>Sordariomycetes</taxon>
        <taxon>Hypocreomycetidae</taxon>
        <taxon>Microascales</taxon>
        <taxon>Microascaceae</taxon>
        <taxon>Cephalotrichum</taxon>
    </lineage>
</organism>
<protein>
    <recommendedName>
        <fullName evidence="10">Gamma interferon inducible lysosomal thiol reductase</fullName>
    </recommendedName>
</protein>
<keyword evidence="7" id="KW-0812">Transmembrane</keyword>
<name>A0AAE8ST59_9PEZI</name>
<evidence type="ECO:0000256" key="4">
    <source>
        <dbReference type="ARBA" id="ARBA00022729"/>
    </source>
</evidence>
<dbReference type="EMBL" id="ONZQ02000003">
    <property type="protein sequence ID" value="SPO00148.1"/>
    <property type="molecule type" value="Genomic_DNA"/>
</dbReference>
<keyword evidence="9" id="KW-1185">Reference proteome</keyword>
<keyword evidence="7" id="KW-1133">Transmembrane helix</keyword>
<dbReference type="AlphaFoldDB" id="A0AAE8ST59"/>
<evidence type="ECO:0000313" key="8">
    <source>
        <dbReference type="EMBL" id="SPO00148.1"/>
    </source>
</evidence>
<comment type="subcellular location">
    <subcellularLocation>
        <location evidence="1">Secreted</location>
    </subcellularLocation>
</comment>
<feature type="region of interest" description="Disordered" evidence="6">
    <location>
        <begin position="1"/>
        <end position="20"/>
    </location>
</feature>
<evidence type="ECO:0000256" key="6">
    <source>
        <dbReference type="SAM" id="MobiDB-lite"/>
    </source>
</evidence>
<gene>
    <name evidence="8" type="ORF">DNG_02998</name>
</gene>
<evidence type="ECO:0008006" key="10">
    <source>
        <dbReference type="Google" id="ProtNLM"/>
    </source>
</evidence>
<sequence length="218" mass="24252">MYPDEKRRAPSYPSPVSPRMRRSTRPLLAAGLALLVIGFFSLWRWEPSTLRRGVQGLQDLAAIRMPDANPKASSKLVPLEAHIMSKCPDAKDCLREMILPAMQKVHDKVDFTLSFIGTPTNDGVKCMHGPQECTGNIIELCAFELYPDPKISLGFTMCLTRDYPRIPARDLVEDCALEHAMDIKALNDCAIKDNGAYGVDILRKSVLRPASRRAARSA</sequence>
<evidence type="ECO:0000313" key="9">
    <source>
        <dbReference type="Proteomes" id="UP001187682"/>
    </source>
</evidence>
<dbReference type="GO" id="GO:0005576">
    <property type="term" value="C:extracellular region"/>
    <property type="evidence" value="ECO:0007669"/>
    <property type="project" value="UniProtKB-SubCell"/>
</dbReference>
<keyword evidence="5" id="KW-0325">Glycoprotein</keyword>
<reference evidence="8" key="1">
    <citation type="submission" date="2018-03" db="EMBL/GenBank/DDBJ databases">
        <authorList>
            <person name="Guldener U."/>
        </authorList>
    </citation>
    <scope>NUCLEOTIDE SEQUENCE</scope>
</reference>
<accession>A0AAE8ST59</accession>
<keyword evidence="3" id="KW-0964">Secreted</keyword>
<comment type="caution">
    <text evidence="8">The sequence shown here is derived from an EMBL/GenBank/DDBJ whole genome shotgun (WGS) entry which is preliminary data.</text>
</comment>
<dbReference type="Pfam" id="PF03227">
    <property type="entry name" value="GILT"/>
    <property type="match status" value="1"/>
</dbReference>
<evidence type="ECO:0000256" key="1">
    <source>
        <dbReference type="ARBA" id="ARBA00004613"/>
    </source>
</evidence>
<comment type="similarity">
    <text evidence="2">Belongs to the GILT family.</text>
</comment>
<feature type="transmembrane region" description="Helical" evidence="7">
    <location>
        <begin position="27"/>
        <end position="45"/>
    </location>
</feature>